<reference evidence="1 2" key="1">
    <citation type="journal article" date="2023" name="Sci. Data">
        <title>Genome assembly of the Korean intertidal mud-creeper Batillaria attramentaria.</title>
        <authorList>
            <person name="Patra A.K."/>
            <person name="Ho P.T."/>
            <person name="Jun S."/>
            <person name="Lee S.J."/>
            <person name="Kim Y."/>
            <person name="Won Y.J."/>
        </authorList>
    </citation>
    <scope>NUCLEOTIDE SEQUENCE [LARGE SCALE GENOMIC DNA]</scope>
    <source>
        <strain evidence="1">Wonlab-2016</strain>
    </source>
</reference>
<name>A0ABD0KC11_9CAEN</name>
<dbReference type="Proteomes" id="UP001519460">
    <property type="component" value="Unassembled WGS sequence"/>
</dbReference>
<accession>A0ABD0KC11</accession>
<evidence type="ECO:0000313" key="1">
    <source>
        <dbReference type="EMBL" id="KAK7484506.1"/>
    </source>
</evidence>
<dbReference type="AlphaFoldDB" id="A0ABD0KC11"/>
<evidence type="ECO:0000313" key="2">
    <source>
        <dbReference type="Proteomes" id="UP001519460"/>
    </source>
</evidence>
<comment type="caution">
    <text evidence="1">The sequence shown here is derived from an EMBL/GenBank/DDBJ whole genome shotgun (WGS) entry which is preliminary data.</text>
</comment>
<proteinExistence type="predicted"/>
<gene>
    <name evidence="1" type="ORF">BaRGS_00024262</name>
</gene>
<organism evidence="1 2">
    <name type="scientific">Batillaria attramentaria</name>
    <dbReference type="NCBI Taxonomy" id="370345"/>
    <lineage>
        <taxon>Eukaryota</taxon>
        <taxon>Metazoa</taxon>
        <taxon>Spiralia</taxon>
        <taxon>Lophotrochozoa</taxon>
        <taxon>Mollusca</taxon>
        <taxon>Gastropoda</taxon>
        <taxon>Caenogastropoda</taxon>
        <taxon>Sorbeoconcha</taxon>
        <taxon>Cerithioidea</taxon>
        <taxon>Batillariidae</taxon>
        <taxon>Batillaria</taxon>
    </lineage>
</organism>
<keyword evidence="2" id="KW-1185">Reference proteome</keyword>
<sequence>MFLSTFGLKEWTVLQRQQHMESTKLPPPASNAKSEMALAFIEALPKLPSHYCRQHTDMTFLEGINSKSQLYRLF</sequence>
<protein>
    <submittedName>
        <fullName evidence="1">Uncharacterized protein</fullName>
    </submittedName>
</protein>
<dbReference type="EMBL" id="JACVVK020000209">
    <property type="protein sequence ID" value="KAK7484506.1"/>
    <property type="molecule type" value="Genomic_DNA"/>
</dbReference>